<proteinExistence type="predicted"/>
<dbReference type="Proteomes" id="UP000317369">
    <property type="component" value="Chromosome"/>
</dbReference>
<dbReference type="RefSeq" id="WP_145074859.1">
    <property type="nucleotide sequence ID" value="NZ_CP036425.1"/>
</dbReference>
<dbReference type="SUPFAM" id="SSF55729">
    <property type="entry name" value="Acyl-CoA N-acyltransferases (Nat)"/>
    <property type="match status" value="2"/>
</dbReference>
<accession>A0A517YRB8</accession>
<evidence type="ECO:0000313" key="3">
    <source>
        <dbReference type="Proteomes" id="UP000317369"/>
    </source>
</evidence>
<evidence type="ECO:0000313" key="2">
    <source>
        <dbReference type="EMBL" id="QDU32767.1"/>
    </source>
</evidence>
<protein>
    <submittedName>
        <fullName evidence="2">Acetyltransferase (GNAT) family protein</fullName>
    </submittedName>
</protein>
<feature type="domain" description="N-acetyltransferase" evidence="1">
    <location>
        <begin position="191"/>
        <end position="318"/>
    </location>
</feature>
<dbReference type="GO" id="GO:0016747">
    <property type="term" value="F:acyltransferase activity, transferring groups other than amino-acyl groups"/>
    <property type="evidence" value="ECO:0007669"/>
    <property type="project" value="InterPro"/>
</dbReference>
<dbReference type="Gene3D" id="3.40.630.30">
    <property type="match status" value="2"/>
</dbReference>
<dbReference type="Pfam" id="PF00583">
    <property type="entry name" value="Acetyltransf_1"/>
    <property type="match status" value="2"/>
</dbReference>
<dbReference type="OrthoDB" id="241885at2"/>
<dbReference type="CDD" id="cd04301">
    <property type="entry name" value="NAT_SF"/>
    <property type="match status" value="2"/>
</dbReference>
<feature type="domain" description="N-acetyltransferase" evidence="1">
    <location>
        <begin position="8"/>
        <end position="171"/>
    </location>
</feature>
<reference evidence="2 3" key="1">
    <citation type="submission" date="2019-02" db="EMBL/GenBank/DDBJ databases">
        <title>Deep-cultivation of Planctomycetes and their phenomic and genomic characterization uncovers novel biology.</title>
        <authorList>
            <person name="Wiegand S."/>
            <person name="Jogler M."/>
            <person name="Boedeker C."/>
            <person name="Pinto D."/>
            <person name="Vollmers J."/>
            <person name="Rivas-Marin E."/>
            <person name="Kohn T."/>
            <person name="Peeters S.H."/>
            <person name="Heuer A."/>
            <person name="Rast P."/>
            <person name="Oberbeckmann S."/>
            <person name="Bunk B."/>
            <person name="Jeske O."/>
            <person name="Meyerdierks A."/>
            <person name="Storesund J.E."/>
            <person name="Kallscheuer N."/>
            <person name="Luecker S."/>
            <person name="Lage O.M."/>
            <person name="Pohl T."/>
            <person name="Merkel B.J."/>
            <person name="Hornburger P."/>
            <person name="Mueller R.-W."/>
            <person name="Bruemmer F."/>
            <person name="Labrenz M."/>
            <person name="Spormann A.M."/>
            <person name="Op den Camp H."/>
            <person name="Overmann J."/>
            <person name="Amann R."/>
            <person name="Jetten M.S.M."/>
            <person name="Mascher T."/>
            <person name="Medema M.H."/>
            <person name="Devos D.P."/>
            <person name="Kaster A.-K."/>
            <person name="Ovreas L."/>
            <person name="Rohde M."/>
            <person name="Galperin M.Y."/>
            <person name="Jogler C."/>
        </authorList>
    </citation>
    <scope>NUCLEOTIDE SEQUENCE [LARGE SCALE GENOMIC DNA]</scope>
    <source>
        <strain evidence="2 3">KS4</strain>
    </source>
</reference>
<gene>
    <name evidence="2" type="ORF">KS4_08010</name>
</gene>
<keyword evidence="2" id="KW-0808">Transferase</keyword>
<dbReference type="AlphaFoldDB" id="A0A517YRB8"/>
<name>A0A517YRB8_9BACT</name>
<sequence>MSVTVEAICVREYAVGDLEGVVSLWNQVLVRDGISERVFMEKVLADWNFDPAGCYVAVDQTSGGVIGFMLGIVRLNPLEGIGMQEDLGWITSFFVDPVYERMGIGSRLLKEVMGYMQRMNRRLVNVSTYVPNYFIAGVDIDAYASGWAFLKKHGFEKREGGDVVGMGNELQDMVIPEKVKEQVKELAAEGIELKMFEDKYAFSLLDFLRKEFAGDWASVIVDKIKKGTDDEIIVATKDEEVLGYVQWNGSHFGPFGVSEKLRGKGIGSILFWQVVEQMKKAGEHFIWLGWTGGAAARFYAEKGGLHEVRRHEVMVKEM</sequence>
<evidence type="ECO:0000259" key="1">
    <source>
        <dbReference type="PROSITE" id="PS51186"/>
    </source>
</evidence>
<dbReference type="InterPro" id="IPR000182">
    <property type="entry name" value="GNAT_dom"/>
</dbReference>
<dbReference type="PANTHER" id="PTHR43617">
    <property type="entry name" value="L-AMINO ACID N-ACETYLTRANSFERASE"/>
    <property type="match status" value="1"/>
</dbReference>
<dbReference type="EMBL" id="CP036425">
    <property type="protein sequence ID" value="QDU32767.1"/>
    <property type="molecule type" value="Genomic_DNA"/>
</dbReference>
<organism evidence="2 3">
    <name type="scientific">Poriferisphaera corsica</name>
    <dbReference type="NCBI Taxonomy" id="2528020"/>
    <lineage>
        <taxon>Bacteria</taxon>
        <taxon>Pseudomonadati</taxon>
        <taxon>Planctomycetota</taxon>
        <taxon>Phycisphaerae</taxon>
        <taxon>Phycisphaerales</taxon>
        <taxon>Phycisphaeraceae</taxon>
        <taxon>Poriferisphaera</taxon>
    </lineage>
</organism>
<dbReference type="KEGG" id="pcor:KS4_08010"/>
<dbReference type="InterPro" id="IPR016181">
    <property type="entry name" value="Acyl_CoA_acyltransferase"/>
</dbReference>
<dbReference type="InterPro" id="IPR050276">
    <property type="entry name" value="MshD_Acetyltransferase"/>
</dbReference>
<keyword evidence="3" id="KW-1185">Reference proteome</keyword>
<dbReference type="PROSITE" id="PS51186">
    <property type="entry name" value="GNAT"/>
    <property type="match status" value="2"/>
</dbReference>